<comment type="caution">
    <text evidence="2">The sequence shown here is derived from an EMBL/GenBank/DDBJ whole genome shotgun (WGS) entry which is preliminary data.</text>
</comment>
<dbReference type="Proteomes" id="UP000824469">
    <property type="component" value="Unassembled WGS sequence"/>
</dbReference>
<keyword evidence="3" id="KW-1185">Reference proteome</keyword>
<gene>
    <name evidence="2" type="ORF">KI387_001862</name>
</gene>
<evidence type="ECO:0000256" key="1">
    <source>
        <dbReference type="SAM" id="MobiDB-lite"/>
    </source>
</evidence>
<evidence type="ECO:0000313" key="3">
    <source>
        <dbReference type="Proteomes" id="UP000824469"/>
    </source>
</evidence>
<accession>A0AA38GTV0</accession>
<dbReference type="EMBL" id="JAHRHJ020000001">
    <property type="protein sequence ID" value="KAH9329754.1"/>
    <property type="molecule type" value="Genomic_DNA"/>
</dbReference>
<reference evidence="2 3" key="1">
    <citation type="journal article" date="2021" name="Nat. Plants">
        <title>The Taxus genome provides insights into paclitaxel biosynthesis.</title>
        <authorList>
            <person name="Xiong X."/>
            <person name="Gou J."/>
            <person name="Liao Q."/>
            <person name="Li Y."/>
            <person name="Zhou Q."/>
            <person name="Bi G."/>
            <person name="Li C."/>
            <person name="Du R."/>
            <person name="Wang X."/>
            <person name="Sun T."/>
            <person name="Guo L."/>
            <person name="Liang H."/>
            <person name="Lu P."/>
            <person name="Wu Y."/>
            <person name="Zhang Z."/>
            <person name="Ro D.K."/>
            <person name="Shang Y."/>
            <person name="Huang S."/>
            <person name="Yan J."/>
        </authorList>
    </citation>
    <scope>NUCLEOTIDE SEQUENCE [LARGE SCALE GENOMIC DNA]</scope>
    <source>
        <strain evidence="2">Ta-2019</strain>
    </source>
</reference>
<proteinExistence type="predicted"/>
<evidence type="ECO:0000313" key="2">
    <source>
        <dbReference type="EMBL" id="KAH9329754.1"/>
    </source>
</evidence>
<organism evidence="2 3">
    <name type="scientific">Taxus chinensis</name>
    <name type="common">Chinese yew</name>
    <name type="synonym">Taxus wallichiana var. chinensis</name>
    <dbReference type="NCBI Taxonomy" id="29808"/>
    <lineage>
        <taxon>Eukaryota</taxon>
        <taxon>Viridiplantae</taxon>
        <taxon>Streptophyta</taxon>
        <taxon>Embryophyta</taxon>
        <taxon>Tracheophyta</taxon>
        <taxon>Spermatophyta</taxon>
        <taxon>Pinopsida</taxon>
        <taxon>Pinidae</taxon>
        <taxon>Conifers II</taxon>
        <taxon>Cupressales</taxon>
        <taxon>Taxaceae</taxon>
        <taxon>Taxus</taxon>
    </lineage>
</organism>
<feature type="non-terminal residue" evidence="2">
    <location>
        <position position="131"/>
    </location>
</feature>
<feature type="region of interest" description="Disordered" evidence="1">
    <location>
        <begin position="1"/>
        <end position="117"/>
    </location>
</feature>
<feature type="compositionally biased region" description="Low complexity" evidence="1">
    <location>
        <begin position="81"/>
        <end position="91"/>
    </location>
</feature>
<dbReference type="AlphaFoldDB" id="A0AA38GTV0"/>
<name>A0AA38GTV0_TAXCH</name>
<protein>
    <submittedName>
        <fullName evidence="2">Uncharacterized protein</fullName>
    </submittedName>
</protein>
<sequence length="131" mass="14062">MDATDAESPDRPKRRTFTLTALGHLGQRYPKWEQTVRKANGTSGPRGREPAESGEPEEFVPRSTGTFGTNGREPAGSAEISTRSTGTSGTKGRVGRGSPKELKANQAAPRVIGRMRDKEAHFGRIGGLCPK</sequence>